<keyword evidence="5" id="KW-1185">Reference proteome</keyword>
<reference evidence="4 5" key="1">
    <citation type="submission" date="2018-04" db="EMBL/GenBank/DDBJ databases">
        <title>Brenneria corticis sp.nov.</title>
        <authorList>
            <person name="Li Y."/>
        </authorList>
    </citation>
    <scope>NUCLEOTIDE SEQUENCE [LARGE SCALE GENOMIC DNA]</scope>
    <source>
        <strain evidence="4 5">CFCC 11842</strain>
    </source>
</reference>
<keyword evidence="2" id="KW-0560">Oxidoreductase</keyword>
<evidence type="ECO:0000256" key="1">
    <source>
        <dbReference type="ARBA" id="ARBA00009986"/>
    </source>
</evidence>
<comment type="similarity">
    <text evidence="1">Belongs to the aldehyde dehydrogenase family.</text>
</comment>
<comment type="caution">
    <text evidence="4">The sequence shown here is derived from an EMBL/GenBank/DDBJ whole genome shotgun (WGS) entry which is preliminary data.</text>
</comment>
<dbReference type="Proteomes" id="UP000296159">
    <property type="component" value="Unassembled WGS sequence"/>
</dbReference>
<dbReference type="Gene3D" id="3.40.309.10">
    <property type="entry name" value="Aldehyde Dehydrogenase, Chain A, domain 2"/>
    <property type="match status" value="1"/>
</dbReference>
<feature type="domain" description="Aldehyde dehydrogenase" evidence="3">
    <location>
        <begin position="2"/>
        <end position="51"/>
    </location>
</feature>
<dbReference type="Gene3D" id="3.40.605.10">
    <property type="entry name" value="Aldehyde Dehydrogenase, Chain A, domain 1"/>
    <property type="match status" value="1"/>
</dbReference>
<dbReference type="PANTHER" id="PTHR42804:SF1">
    <property type="entry name" value="ALDEHYDE DEHYDROGENASE-RELATED"/>
    <property type="match status" value="1"/>
</dbReference>
<evidence type="ECO:0000256" key="2">
    <source>
        <dbReference type="ARBA" id="ARBA00023002"/>
    </source>
</evidence>
<dbReference type="GO" id="GO:0016620">
    <property type="term" value="F:oxidoreductase activity, acting on the aldehyde or oxo group of donors, NAD or NADP as acceptor"/>
    <property type="evidence" value="ECO:0007669"/>
    <property type="project" value="InterPro"/>
</dbReference>
<dbReference type="AlphaFoldDB" id="A0A2U1TYQ7"/>
<dbReference type="InterPro" id="IPR016161">
    <property type="entry name" value="Ald_DH/histidinol_DH"/>
</dbReference>
<dbReference type="RefSeq" id="WP_136166958.1">
    <property type="nucleotide sequence ID" value="NZ_KZ819081.1"/>
</dbReference>
<dbReference type="EMBL" id="QDKH01000014">
    <property type="protein sequence ID" value="PWC14533.1"/>
    <property type="molecule type" value="Genomic_DNA"/>
</dbReference>
<gene>
    <name evidence="4" type="ORF">DDT56_13530</name>
</gene>
<evidence type="ECO:0000313" key="5">
    <source>
        <dbReference type="Proteomes" id="UP000296159"/>
    </source>
</evidence>
<proteinExistence type="inferred from homology"/>
<dbReference type="InterPro" id="IPR016163">
    <property type="entry name" value="Ald_DH_C"/>
</dbReference>
<dbReference type="PANTHER" id="PTHR42804">
    <property type="entry name" value="ALDEHYDE DEHYDROGENASE"/>
    <property type="match status" value="1"/>
</dbReference>
<dbReference type="Pfam" id="PF00171">
    <property type="entry name" value="Aldedh"/>
    <property type="match status" value="1"/>
</dbReference>
<organism evidence="4 5">
    <name type="scientific">Brenneria corticis</name>
    <dbReference type="NCBI Taxonomy" id="2173106"/>
    <lineage>
        <taxon>Bacteria</taxon>
        <taxon>Pseudomonadati</taxon>
        <taxon>Pseudomonadota</taxon>
        <taxon>Gammaproteobacteria</taxon>
        <taxon>Enterobacterales</taxon>
        <taxon>Pectobacteriaceae</taxon>
        <taxon>Brenneria</taxon>
    </lineage>
</organism>
<dbReference type="SUPFAM" id="SSF53720">
    <property type="entry name" value="ALDH-like"/>
    <property type="match status" value="1"/>
</dbReference>
<evidence type="ECO:0000313" key="4">
    <source>
        <dbReference type="EMBL" id="PWC14533.1"/>
    </source>
</evidence>
<sequence length="60" mass="6488">MDIARKIDTGTVWINEHMAIHPLVATGGAKQSGIGRELGVEGLKEFTQGKVIWASKNKPT</sequence>
<dbReference type="InterPro" id="IPR016162">
    <property type="entry name" value="Ald_DH_N"/>
</dbReference>
<name>A0A2U1TYQ7_9GAMM</name>
<dbReference type="InterPro" id="IPR015590">
    <property type="entry name" value="Aldehyde_DH_dom"/>
</dbReference>
<evidence type="ECO:0000259" key="3">
    <source>
        <dbReference type="Pfam" id="PF00171"/>
    </source>
</evidence>
<protein>
    <recommendedName>
        <fullName evidence="3">Aldehyde dehydrogenase domain-containing protein</fullName>
    </recommendedName>
</protein>
<accession>A0A2U1TYQ7</accession>